<organism evidence="2 3">
    <name type="scientific">Vitis rotundifolia</name>
    <name type="common">Muscadine grape</name>
    <dbReference type="NCBI Taxonomy" id="103349"/>
    <lineage>
        <taxon>Eukaryota</taxon>
        <taxon>Viridiplantae</taxon>
        <taxon>Streptophyta</taxon>
        <taxon>Embryophyta</taxon>
        <taxon>Tracheophyta</taxon>
        <taxon>Spermatophyta</taxon>
        <taxon>Magnoliopsida</taxon>
        <taxon>eudicotyledons</taxon>
        <taxon>Gunneridae</taxon>
        <taxon>Pentapetalae</taxon>
        <taxon>rosids</taxon>
        <taxon>Vitales</taxon>
        <taxon>Vitaceae</taxon>
        <taxon>Viteae</taxon>
        <taxon>Vitis</taxon>
    </lineage>
</organism>
<reference evidence="2 3" key="1">
    <citation type="journal article" date="2023" name="BMC Biotechnol.">
        <title>Vitis rotundifolia cv Carlos genome sequencing.</title>
        <authorList>
            <person name="Huff M."/>
            <person name="Hulse-Kemp A."/>
            <person name="Scheffler B."/>
            <person name="Youngblood R."/>
            <person name="Simpson S."/>
            <person name="Babiker E."/>
            <person name="Staton M."/>
        </authorList>
    </citation>
    <scope>NUCLEOTIDE SEQUENCE [LARGE SCALE GENOMIC DNA]</scope>
    <source>
        <tissue evidence="2">Leaf</tissue>
    </source>
</reference>
<feature type="region of interest" description="Disordered" evidence="1">
    <location>
        <begin position="320"/>
        <end position="355"/>
    </location>
</feature>
<feature type="region of interest" description="Disordered" evidence="1">
    <location>
        <begin position="387"/>
        <end position="437"/>
    </location>
</feature>
<evidence type="ECO:0000313" key="3">
    <source>
        <dbReference type="Proteomes" id="UP001168098"/>
    </source>
</evidence>
<feature type="compositionally biased region" description="Polar residues" evidence="1">
    <location>
        <begin position="405"/>
        <end position="437"/>
    </location>
</feature>
<dbReference type="Proteomes" id="UP001168098">
    <property type="component" value="Unassembled WGS sequence"/>
</dbReference>
<evidence type="ECO:0000313" key="2">
    <source>
        <dbReference type="EMBL" id="KAJ9675224.1"/>
    </source>
</evidence>
<feature type="region of interest" description="Disordered" evidence="1">
    <location>
        <begin position="1"/>
        <end position="77"/>
    </location>
</feature>
<dbReference type="AlphaFoldDB" id="A0AA38YRL9"/>
<sequence length="437" mass="49195">MVATPGKLPVKKTRSVRARTRSNFPTSPATPSEQHAVVQSTVAKAPAPTPVTKSAPPPSRPPQFQFTKAPKKRLATGAREDCSGRKFHEECYYDFKAFAASSLTKFSTELCCRYFLEPFMVPRPFFYPRIIREFYRTMTSRGVYPPSVIYFEIDGRQGMLNSEMVARALDIPFTPPNPTEFQPITRSEAAEMVRIVSQNQSINTHAVLRREIDSKFWFLDHVLRSNVYPCQHAMQRREQILEALFRIISGQWWTPADLFMAALFYFEDKYYGFPTESDKEKKHHCREVYTVSRWQGSVTKTESTLTSASLTTANEHHYVPPPNLILEDFGDGEDTPPRPPAAITPGATSTPQNPDSAAHILATNIQLTQRQLVQRVDELTMAVQQWNSSSEKPASVHDAPPLSVPPTQETNSTTKESTVPPTILTPSEITPSHPSHA</sequence>
<accession>A0AA38YRL9</accession>
<protein>
    <submittedName>
        <fullName evidence="2">Uncharacterized protein</fullName>
    </submittedName>
</protein>
<name>A0AA38YRL9_VITRO</name>
<dbReference type="EMBL" id="JARBHA010000018">
    <property type="protein sequence ID" value="KAJ9675224.1"/>
    <property type="molecule type" value="Genomic_DNA"/>
</dbReference>
<comment type="caution">
    <text evidence="2">The sequence shown here is derived from an EMBL/GenBank/DDBJ whole genome shotgun (WGS) entry which is preliminary data.</text>
</comment>
<proteinExistence type="predicted"/>
<keyword evidence="3" id="KW-1185">Reference proteome</keyword>
<feature type="compositionally biased region" description="Basic residues" evidence="1">
    <location>
        <begin position="9"/>
        <end position="20"/>
    </location>
</feature>
<gene>
    <name evidence="2" type="ORF">PVL29_024251</name>
</gene>
<evidence type="ECO:0000256" key="1">
    <source>
        <dbReference type="SAM" id="MobiDB-lite"/>
    </source>
</evidence>
<feature type="compositionally biased region" description="Polar residues" evidence="1">
    <location>
        <begin position="346"/>
        <end position="355"/>
    </location>
</feature>
<feature type="compositionally biased region" description="Polar residues" evidence="1">
    <location>
        <begin position="21"/>
        <end position="42"/>
    </location>
</feature>